<feature type="non-terminal residue" evidence="2">
    <location>
        <position position="1"/>
    </location>
</feature>
<dbReference type="InterPro" id="IPR021899">
    <property type="entry name" value="DUF3511"/>
</dbReference>
<keyword evidence="3" id="KW-1185">Reference proteome</keyword>
<dbReference type="PANTHER" id="PTHR33193">
    <property type="entry name" value="DOMAIN PROTEIN, PUTATIVE (DUF3511)-RELATED"/>
    <property type="match status" value="1"/>
</dbReference>
<evidence type="ECO:0000313" key="3">
    <source>
        <dbReference type="Proteomes" id="UP000250235"/>
    </source>
</evidence>
<gene>
    <name evidence="2" type="ORF">F511_32768</name>
</gene>
<dbReference type="Pfam" id="PF12023">
    <property type="entry name" value="DUF3511"/>
    <property type="match status" value="1"/>
</dbReference>
<dbReference type="OrthoDB" id="660385at2759"/>
<evidence type="ECO:0008006" key="4">
    <source>
        <dbReference type="Google" id="ProtNLM"/>
    </source>
</evidence>
<feature type="region of interest" description="Disordered" evidence="1">
    <location>
        <begin position="1"/>
        <end position="23"/>
    </location>
</feature>
<dbReference type="Proteomes" id="UP000250235">
    <property type="component" value="Unassembled WGS sequence"/>
</dbReference>
<dbReference type="AlphaFoldDB" id="A0A2Z7A3Q3"/>
<name>A0A2Z7A3Q3_9LAMI</name>
<reference evidence="2 3" key="1">
    <citation type="journal article" date="2015" name="Proc. Natl. Acad. Sci. U.S.A.">
        <title>The resurrection genome of Boea hygrometrica: A blueprint for survival of dehydration.</title>
        <authorList>
            <person name="Xiao L."/>
            <person name="Yang G."/>
            <person name="Zhang L."/>
            <person name="Yang X."/>
            <person name="Zhao S."/>
            <person name="Ji Z."/>
            <person name="Zhou Q."/>
            <person name="Hu M."/>
            <person name="Wang Y."/>
            <person name="Chen M."/>
            <person name="Xu Y."/>
            <person name="Jin H."/>
            <person name="Xiao X."/>
            <person name="Hu G."/>
            <person name="Bao F."/>
            <person name="Hu Y."/>
            <person name="Wan P."/>
            <person name="Li L."/>
            <person name="Deng X."/>
            <person name="Kuang T."/>
            <person name="Xiang C."/>
            <person name="Zhu J.K."/>
            <person name="Oliver M.J."/>
            <person name="He Y."/>
        </authorList>
    </citation>
    <scope>NUCLEOTIDE SEQUENCE [LARGE SCALE GENOMIC DNA]</scope>
    <source>
        <strain evidence="3">cv. XS01</strain>
    </source>
</reference>
<protein>
    <recommendedName>
        <fullName evidence="4">DUF3511 domain protein</fullName>
    </recommendedName>
</protein>
<proteinExistence type="predicted"/>
<dbReference type="PANTHER" id="PTHR33193:SF13">
    <property type="entry name" value="EXPRESSED PROTEIN"/>
    <property type="match status" value="1"/>
</dbReference>
<evidence type="ECO:0000256" key="1">
    <source>
        <dbReference type="SAM" id="MobiDB-lite"/>
    </source>
</evidence>
<accession>A0A2Z7A3Q3</accession>
<sequence>VSNPPRTTRLTSSSPSYALSTWQRGNPELKRKQRIMSYKSYAIEGKVKASIRNGFRWVKNKYSSIVHGY</sequence>
<organism evidence="2 3">
    <name type="scientific">Dorcoceras hygrometricum</name>
    <dbReference type="NCBI Taxonomy" id="472368"/>
    <lineage>
        <taxon>Eukaryota</taxon>
        <taxon>Viridiplantae</taxon>
        <taxon>Streptophyta</taxon>
        <taxon>Embryophyta</taxon>
        <taxon>Tracheophyta</taxon>
        <taxon>Spermatophyta</taxon>
        <taxon>Magnoliopsida</taxon>
        <taxon>eudicotyledons</taxon>
        <taxon>Gunneridae</taxon>
        <taxon>Pentapetalae</taxon>
        <taxon>asterids</taxon>
        <taxon>lamiids</taxon>
        <taxon>Lamiales</taxon>
        <taxon>Gesneriaceae</taxon>
        <taxon>Didymocarpoideae</taxon>
        <taxon>Trichosporeae</taxon>
        <taxon>Loxocarpinae</taxon>
        <taxon>Dorcoceras</taxon>
    </lineage>
</organism>
<feature type="compositionally biased region" description="Low complexity" evidence="1">
    <location>
        <begin position="1"/>
        <end position="16"/>
    </location>
</feature>
<dbReference type="EMBL" id="KV019637">
    <property type="protein sequence ID" value="KZV15733.1"/>
    <property type="molecule type" value="Genomic_DNA"/>
</dbReference>
<evidence type="ECO:0000313" key="2">
    <source>
        <dbReference type="EMBL" id="KZV15733.1"/>
    </source>
</evidence>